<evidence type="ECO:0000313" key="1">
    <source>
        <dbReference type="EMBL" id="VVW88175.1"/>
    </source>
</evidence>
<evidence type="ECO:0008006" key="2">
    <source>
        <dbReference type="Google" id="ProtNLM"/>
    </source>
</evidence>
<dbReference type="Gene3D" id="3.30.200.20">
    <property type="entry name" value="Phosphorylase Kinase, domain 1"/>
    <property type="match status" value="1"/>
</dbReference>
<reference evidence="1" key="1">
    <citation type="submission" date="2019-09" db="EMBL/GenBank/DDBJ databases">
        <authorList>
            <person name="Zhang L."/>
        </authorList>
    </citation>
    <scope>NUCLEOTIDE SEQUENCE</scope>
</reference>
<dbReference type="AlphaFoldDB" id="A0A5K1HJJ9"/>
<sequence>MNVELMNNLMKNQFAPNYISKLKMKKMENATDKKKPKNTKLLNLIVPIKPEDEMNNYEIFGELGKGAYGTVRMGLDKRNN</sequence>
<dbReference type="EMBL" id="LR722129">
    <property type="protein sequence ID" value="VVW88175.1"/>
    <property type="molecule type" value="Genomic_DNA"/>
</dbReference>
<organism evidence="1">
    <name type="scientific">Nymphaea colorata</name>
    <name type="common">pocket water lily</name>
    <dbReference type="NCBI Taxonomy" id="210225"/>
    <lineage>
        <taxon>Eukaryota</taxon>
        <taxon>Viridiplantae</taxon>
        <taxon>Streptophyta</taxon>
        <taxon>Embryophyta</taxon>
        <taxon>Tracheophyta</taxon>
        <taxon>Spermatophyta</taxon>
        <taxon>Magnoliopsida</taxon>
        <taxon>Nymphaeales</taxon>
        <taxon>Nymphaeaceae</taxon>
        <taxon>Nymphaea</taxon>
    </lineage>
</organism>
<accession>A0A5K1HJJ9</accession>
<protein>
    <recommendedName>
        <fullName evidence="2">Protein kinase domain-containing protein</fullName>
    </recommendedName>
</protein>
<name>A0A5K1HJJ9_9MAGN</name>
<dbReference type="SUPFAM" id="SSF56112">
    <property type="entry name" value="Protein kinase-like (PK-like)"/>
    <property type="match status" value="1"/>
</dbReference>
<dbReference type="InterPro" id="IPR011009">
    <property type="entry name" value="Kinase-like_dom_sf"/>
</dbReference>
<gene>
    <name evidence="1" type="ORF">NYM_LOCUS30010</name>
</gene>
<proteinExistence type="predicted"/>